<dbReference type="InterPro" id="IPR003593">
    <property type="entry name" value="AAA+_ATPase"/>
</dbReference>
<evidence type="ECO:0000259" key="10">
    <source>
        <dbReference type="PROSITE" id="PS50893"/>
    </source>
</evidence>
<keyword evidence="12" id="KW-1185">Reference proteome</keyword>
<keyword evidence="3" id="KW-0410">Iron transport</keyword>
<dbReference type="Proteomes" id="UP000011666">
    <property type="component" value="Unassembled WGS sequence"/>
</dbReference>
<protein>
    <recommendedName>
        <fullName evidence="9">ABC-type quaternary amine transporter</fullName>
        <ecNumber evidence="9">7.6.2.9</ecNumber>
    </recommendedName>
</protein>
<dbReference type="RefSeq" id="WP_007616668.1">
    <property type="nucleotide sequence ID" value="NZ_BANX01000002.1"/>
</dbReference>
<dbReference type="CDD" id="cd03259">
    <property type="entry name" value="ABC_Carb_Solutes_like"/>
    <property type="match status" value="1"/>
</dbReference>
<dbReference type="eggNOG" id="COG3842">
    <property type="taxonomic scope" value="Bacteria"/>
</dbReference>
<evidence type="ECO:0000256" key="4">
    <source>
        <dbReference type="ARBA" id="ARBA00022741"/>
    </source>
</evidence>
<sequence length="367" mass="38128">MLVVEGVRVAYGEDVVIDGLDWRPGAGIDGAATAVTALLGPSGCGKSTLLRAIAGLEKPSAGRITFGGRDLADLPTHRRDFGVVFQDGQLFPGRTVAANVGYGLRMRGWSRSAIRDRVAEVLELVSLPDLADRPADELSGGQAQRVALARALAPRPRLLLLDEPLAALDRRLRDRLAADIAHIVRESGTPTILVTHDHTEAAVMADDVSVMRDGAIVQSAAPMMLWRNPVDEWTARFLGCTTVIAAESVGGVAPTSFGEIVTGRADGIVHLGFRPESLRAGAVPDEGVDPARDRSSSVGVVARVAVLPSGPRVYVEPDVVGVGLGTSGADAGAPDVHGVDAIGDEGVAVGDRVAVTAIPERVAVIGP</sequence>
<keyword evidence="5 11" id="KW-0067">ATP-binding</keyword>
<dbReference type="InterPro" id="IPR015853">
    <property type="entry name" value="ABC_transpr_FbpC"/>
</dbReference>
<dbReference type="PROSITE" id="PS00211">
    <property type="entry name" value="ABC_TRANSPORTER_1"/>
    <property type="match status" value="1"/>
</dbReference>
<feature type="domain" description="ABC transporter" evidence="10">
    <location>
        <begin position="2"/>
        <end position="238"/>
    </location>
</feature>
<keyword evidence="7" id="KW-0406">Ion transport</keyword>
<comment type="caution">
    <text evidence="11">The sequence shown here is derived from an EMBL/GenBank/DDBJ whole genome shotgun (WGS) entry which is preliminary data.</text>
</comment>
<reference evidence="11 12" key="1">
    <citation type="submission" date="2013-01" db="EMBL/GenBank/DDBJ databases">
        <title>Whole genome shotgun sequence of Gordonia soli NBRC 108243.</title>
        <authorList>
            <person name="Isaki-Nakamura S."/>
            <person name="Hosoyama A."/>
            <person name="Tsuchikane K."/>
            <person name="Ando Y."/>
            <person name="Baba S."/>
            <person name="Ohji S."/>
            <person name="Hamada M."/>
            <person name="Tamura T."/>
            <person name="Yamazoe A."/>
            <person name="Yamazaki S."/>
            <person name="Fujita N."/>
        </authorList>
    </citation>
    <scope>NUCLEOTIDE SEQUENCE [LARGE SCALE GENOMIC DNA]</scope>
    <source>
        <strain evidence="11 12">NBRC 108243</strain>
    </source>
</reference>
<dbReference type="GO" id="GO:0015418">
    <property type="term" value="F:ABC-type quaternary ammonium compound transporting activity"/>
    <property type="evidence" value="ECO:0007669"/>
    <property type="project" value="UniProtKB-EC"/>
</dbReference>
<dbReference type="GO" id="GO:0015408">
    <property type="term" value="F:ABC-type ferric iron transporter activity"/>
    <property type="evidence" value="ECO:0007669"/>
    <property type="project" value="InterPro"/>
</dbReference>
<evidence type="ECO:0000256" key="3">
    <source>
        <dbReference type="ARBA" id="ARBA00022496"/>
    </source>
</evidence>
<gene>
    <name evidence="11" type="ORF">GS4_02_01580</name>
</gene>
<dbReference type="GO" id="GO:0016887">
    <property type="term" value="F:ATP hydrolysis activity"/>
    <property type="evidence" value="ECO:0007669"/>
    <property type="project" value="InterPro"/>
</dbReference>
<name>M0QGD1_9ACTN</name>
<dbReference type="InterPro" id="IPR017871">
    <property type="entry name" value="ABC_transporter-like_CS"/>
</dbReference>
<evidence type="ECO:0000256" key="1">
    <source>
        <dbReference type="ARBA" id="ARBA00022448"/>
    </source>
</evidence>
<keyword evidence="4" id="KW-0547">Nucleotide-binding</keyword>
<dbReference type="PROSITE" id="PS50893">
    <property type="entry name" value="ABC_TRANSPORTER_2"/>
    <property type="match status" value="1"/>
</dbReference>
<evidence type="ECO:0000313" key="11">
    <source>
        <dbReference type="EMBL" id="GAC66447.1"/>
    </source>
</evidence>
<evidence type="ECO:0000256" key="8">
    <source>
        <dbReference type="ARBA" id="ARBA00023136"/>
    </source>
</evidence>
<evidence type="ECO:0000256" key="7">
    <source>
        <dbReference type="ARBA" id="ARBA00023065"/>
    </source>
</evidence>
<organism evidence="11 12">
    <name type="scientific">Gordonia soli NBRC 108243</name>
    <dbReference type="NCBI Taxonomy" id="1223545"/>
    <lineage>
        <taxon>Bacteria</taxon>
        <taxon>Bacillati</taxon>
        <taxon>Actinomycetota</taxon>
        <taxon>Actinomycetes</taxon>
        <taxon>Mycobacteriales</taxon>
        <taxon>Gordoniaceae</taxon>
        <taxon>Gordonia</taxon>
    </lineage>
</organism>
<evidence type="ECO:0000256" key="6">
    <source>
        <dbReference type="ARBA" id="ARBA00023004"/>
    </source>
</evidence>
<proteinExistence type="predicted"/>
<dbReference type="InterPro" id="IPR027417">
    <property type="entry name" value="P-loop_NTPase"/>
</dbReference>
<dbReference type="Gene3D" id="3.40.50.300">
    <property type="entry name" value="P-loop containing nucleotide triphosphate hydrolases"/>
    <property type="match status" value="1"/>
</dbReference>
<dbReference type="OrthoDB" id="9802264at2"/>
<dbReference type="Pfam" id="PF00005">
    <property type="entry name" value="ABC_tran"/>
    <property type="match status" value="1"/>
</dbReference>
<dbReference type="STRING" id="1223545.GS4_02_01580"/>
<dbReference type="SUPFAM" id="SSF52540">
    <property type="entry name" value="P-loop containing nucleoside triphosphate hydrolases"/>
    <property type="match status" value="1"/>
</dbReference>
<evidence type="ECO:0000256" key="9">
    <source>
        <dbReference type="ARBA" id="ARBA00066388"/>
    </source>
</evidence>
<dbReference type="AlphaFoldDB" id="M0QGD1"/>
<dbReference type="SMART" id="SM00382">
    <property type="entry name" value="AAA"/>
    <property type="match status" value="1"/>
</dbReference>
<evidence type="ECO:0000256" key="5">
    <source>
        <dbReference type="ARBA" id="ARBA00022840"/>
    </source>
</evidence>
<keyword evidence="1" id="KW-0813">Transport</keyword>
<dbReference type="EMBL" id="BANX01000002">
    <property type="protein sequence ID" value="GAC66447.1"/>
    <property type="molecule type" value="Genomic_DNA"/>
</dbReference>
<dbReference type="InterPro" id="IPR003439">
    <property type="entry name" value="ABC_transporter-like_ATP-bd"/>
</dbReference>
<dbReference type="GO" id="GO:0005524">
    <property type="term" value="F:ATP binding"/>
    <property type="evidence" value="ECO:0007669"/>
    <property type="project" value="UniProtKB-KW"/>
</dbReference>
<dbReference type="FunFam" id="3.40.50.300:FF:000425">
    <property type="entry name" value="Probable ABC transporter, ATP-binding subunit"/>
    <property type="match status" value="1"/>
</dbReference>
<keyword evidence="8" id="KW-0472">Membrane</keyword>
<dbReference type="InterPro" id="IPR050093">
    <property type="entry name" value="ABC_SmlMolc_Importer"/>
</dbReference>
<dbReference type="EC" id="7.6.2.9" evidence="9"/>
<keyword evidence="2" id="KW-1003">Cell membrane</keyword>
<accession>M0QGD1</accession>
<dbReference type="PANTHER" id="PTHR42781:SF4">
    <property type="entry name" value="SPERMIDINE_PUTRESCINE IMPORT ATP-BINDING PROTEIN POTA"/>
    <property type="match status" value="1"/>
</dbReference>
<dbReference type="GO" id="GO:0016020">
    <property type="term" value="C:membrane"/>
    <property type="evidence" value="ECO:0007669"/>
    <property type="project" value="InterPro"/>
</dbReference>
<keyword evidence="6" id="KW-0408">Iron</keyword>
<evidence type="ECO:0000256" key="2">
    <source>
        <dbReference type="ARBA" id="ARBA00022475"/>
    </source>
</evidence>
<dbReference type="PANTHER" id="PTHR42781">
    <property type="entry name" value="SPERMIDINE/PUTRESCINE IMPORT ATP-BINDING PROTEIN POTA"/>
    <property type="match status" value="1"/>
</dbReference>
<evidence type="ECO:0000313" key="12">
    <source>
        <dbReference type="Proteomes" id="UP000011666"/>
    </source>
</evidence>